<name>A0A0G2J4F0_9SYNE</name>
<feature type="transmembrane region" description="Helical" evidence="7">
    <location>
        <begin position="341"/>
        <end position="365"/>
    </location>
</feature>
<evidence type="ECO:0000256" key="1">
    <source>
        <dbReference type="ARBA" id="ARBA00004127"/>
    </source>
</evidence>
<dbReference type="GO" id="GO:0012505">
    <property type="term" value="C:endomembrane system"/>
    <property type="evidence" value="ECO:0007669"/>
    <property type="project" value="UniProtKB-SubCell"/>
</dbReference>
<evidence type="ECO:0000256" key="3">
    <source>
        <dbReference type="ARBA" id="ARBA00022989"/>
    </source>
</evidence>
<dbReference type="GO" id="GO:0003954">
    <property type="term" value="F:NADH dehydrogenase activity"/>
    <property type="evidence" value="ECO:0007669"/>
    <property type="project" value="TreeGrafter"/>
</dbReference>
<organism evidence="10 11">
    <name type="scientific">Candidatus Synechococcus spongiarum SP3</name>
    <dbReference type="NCBI Taxonomy" id="1604020"/>
    <lineage>
        <taxon>Bacteria</taxon>
        <taxon>Bacillati</taxon>
        <taxon>Cyanobacteriota</taxon>
        <taxon>Cyanophyceae</taxon>
        <taxon>Synechococcales</taxon>
        <taxon>Synechococcaceae</taxon>
        <taxon>Synechococcus</taxon>
    </lineage>
</organism>
<dbReference type="EMBL" id="JXQG01000052">
    <property type="protein sequence ID" value="KKZ11444.1"/>
    <property type="molecule type" value="Genomic_DNA"/>
</dbReference>
<dbReference type="GO" id="GO:0015990">
    <property type="term" value="P:electron transport coupled proton transport"/>
    <property type="evidence" value="ECO:0007669"/>
    <property type="project" value="TreeGrafter"/>
</dbReference>
<evidence type="ECO:0000256" key="7">
    <source>
        <dbReference type="SAM" id="Phobius"/>
    </source>
</evidence>
<dbReference type="PRINTS" id="PR01434">
    <property type="entry name" value="NADHDHGNASE5"/>
</dbReference>
<evidence type="ECO:0000259" key="9">
    <source>
        <dbReference type="Pfam" id="PF00662"/>
    </source>
</evidence>
<dbReference type="GO" id="GO:0042773">
    <property type="term" value="P:ATP synthesis coupled electron transport"/>
    <property type="evidence" value="ECO:0007669"/>
    <property type="project" value="InterPro"/>
</dbReference>
<evidence type="ECO:0000313" key="10">
    <source>
        <dbReference type="EMBL" id="KKZ11444.1"/>
    </source>
</evidence>
<dbReference type="Pfam" id="PF00361">
    <property type="entry name" value="Proton_antipo_M"/>
    <property type="match status" value="1"/>
</dbReference>
<dbReference type="Gene3D" id="1.20.5.2700">
    <property type="match status" value="1"/>
</dbReference>
<feature type="transmembrane region" description="Helical" evidence="7">
    <location>
        <begin position="386"/>
        <end position="410"/>
    </location>
</feature>
<keyword evidence="4 7" id="KW-0472">Membrane</keyword>
<comment type="caution">
    <text evidence="10">The sequence shown here is derived from an EMBL/GenBank/DDBJ whole genome shotgun (WGS) entry which is preliminary data.</text>
</comment>
<dbReference type="InterPro" id="IPR001750">
    <property type="entry name" value="ND/Mrp_TM"/>
</dbReference>
<feature type="transmembrane region" description="Helical" evidence="7">
    <location>
        <begin position="191"/>
        <end position="209"/>
    </location>
</feature>
<comment type="function">
    <text evidence="5">NDH-1 shuttles electrons from NAD(P)H, via FMN and iron-sulfur (Fe-S) centers, to quinones in the respiratory chain. The immediate electron acceptor for the enzyme in this species is believed to be plastoquinone. Couples the redox reaction to proton translocation (for every two electrons transferred, four hydrogen ions are translocated across the cytoplasmic membrane), and thus conserves the redox energy in a proton gradient.</text>
</comment>
<dbReference type="InterPro" id="IPR003945">
    <property type="entry name" value="NU5C-like"/>
</dbReference>
<keyword evidence="2 6" id="KW-0812">Transmembrane</keyword>
<dbReference type="GO" id="GO:0008137">
    <property type="term" value="F:NADH dehydrogenase (ubiquinone) activity"/>
    <property type="evidence" value="ECO:0007669"/>
    <property type="project" value="InterPro"/>
</dbReference>
<feature type="transmembrane region" description="Helical" evidence="7">
    <location>
        <begin position="596"/>
        <end position="615"/>
    </location>
</feature>
<dbReference type="InterPro" id="IPR001516">
    <property type="entry name" value="Proton_antipo_N"/>
</dbReference>
<dbReference type="PANTHER" id="PTHR42829">
    <property type="entry name" value="NADH-UBIQUINONE OXIDOREDUCTASE CHAIN 5"/>
    <property type="match status" value="1"/>
</dbReference>
<feature type="transmembrane region" description="Helical" evidence="7">
    <location>
        <begin position="160"/>
        <end position="179"/>
    </location>
</feature>
<feature type="domain" description="NADH:quinone oxidoreductase/Mrp antiporter transmembrane" evidence="8">
    <location>
        <begin position="145"/>
        <end position="428"/>
    </location>
</feature>
<sequence>MLAPEGLAFALVRLAWLIPVYGFAGMLLSLPWSAGWIRRNGPRPAAYLNLLVTLLAFAHGSVALVWVWGHGSYDLSLPWLHVLDLQFDWDFRLSRFNLGALELVTGLSFLGQVYALGYLDKEWSLARFFALLGFFEGAMCGVVLSRSLFMSYFLLEMLTLSTYLLVGFWYAQPLVVTAARDAFLTKRVGDVLMLMGIVAVSSWAGSLEFDNLNAWFQDHPLGPVASTLMPLALIAGPTGKCAQFPMHLWLDEAMEGPNPASILRNSVVVTCGAIVLLKVMPIVTISPVAMAVLQVIGGISAIGGSLVALAQVDIKRALSYTTTAYLGLVFILISLRLPATALLLLLAHALSKALLTMSIGSVILISNSQDLTELGGFGTRTPATTTAYVVGALGMTGLLPLGCFWCFGLATHGLAAQPWLAAVVLVTNTLTVWNLLRQFRHIFLGSPLPKTRRAPEVNWLMAVPMVALTVIVLVSPLLMQRLYPIPGIAAFPPHVTALVVASGGVGLMIGCLQPLRKFMSRSIVKPVRLMQDLLAYDFYTDRVYRFSIVRLVSSLAQAADWLDRVVVSGMANGVGRFSLASAEGLKLGVSGASQTYVLTVVAAVVLLLLVVLGSGG</sequence>
<proteinExistence type="predicted"/>
<feature type="transmembrane region" description="Helical" evidence="7">
    <location>
        <begin position="289"/>
        <end position="310"/>
    </location>
</feature>
<dbReference type="GO" id="GO:0016020">
    <property type="term" value="C:membrane"/>
    <property type="evidence" value="ECO:0007669"/>
    <property type="project" value="UniProtKB-SubCell"/>
</dbReference>
<evidence type="ECO:0000256" key="5">
    <source>
        <dbReference type="ARBA" id="ARBA00025624"/>
    </source>
</evidence>
<evidence type="ECO:0000256" key="6">
    <source>
        <dbReference type="RuleBase" id="RU000320"/>
    </source>
</evidence>
<dbReference type="PANTHER" id="PTHR42829:SF2">
    <property type="entry name" value="NADH-UBIQUINONE OXIDOREDUCTASE CHAIN 5"/>
    <property type="match status" value="1"/>
</dbReference>
<feature type="transmembrane region" description="Helical" evidence="7">
    <location>
        <begin position="457"/>
        <end position="479"/>
    </location>
</feature>
<dbReference type="InterPro" id="IPR010217">
    <property type="entry name" value="NU5C2"/>
</dbReference>
<dbReference type="Pfam" id="PF00662">
    <property type="entry name" value="Proton_antipo_N"/>
    <property type="match status" value="1"/>
</dbReference>
<reference evidence="10 11" key="1">
    <citation type="submission" date="2015-01" db="EMBL/GenBank/DDBJ databases">
        <title>Lifestyle Evolution in Cyanobacterial Symbionts of Sponges.</title>
        <authorList>
            <person name="Burgsdorf I."/>
            <person name="Slaby B.M."/>
            <person name="Handley K.M."/>
            <person name="Haber M."/>
            <person name="Blom J."/>
            <person name="Marshall C.W."/>
            <person name="Gilbert J.A."/>
            <person name="Hentschel U."/>
            <person name="Steindler L."/>
        </authorList>
    </citation>
    <scope>NUCLEOTIDE SEQUENCE [LARGE SCALE GENOMIC DNA]</scope>
    <source>
        <strain evidence="10">SP3</strain>
    </source>
</reference>
<dbReference type="AlphaFoldDB" id="A0A0G2J4F0"/>
<gene>
    <name evidence="10" type="ORF">TE42_07915</name>
</gene>
<dbReference type="NCBIfam" id="TIGR01960">
    <property type="entry name" value="ndhF3_CO2"/>
    <property type="match status" value="1"/>
</dbReference>
<feature type="transmembrane region" description="Helical" evidence="7">
    <location>
        <begin position="14"/>
        <end position="34"/>
    </location>
</feature>
<feature type="transmembrane region" description="Helical" evidence="7">
    <location>
        <begin position="416"/>
        <end position="436"/>
    </location>
</feature>
<dbReference type="PATRIC" id="fig|1604020.3.peg.1556"/>
<feature type="transmembrane region" description="Helical" evidence="7">
    <location>
        <begin position="128"/>
        <end position="154"/>
    </location>
</feature>
<dbReference type="NCBIfam" id="NF005633">
    <property type="entry name" value="PRK07390.1"/>
    <property type="match status" value="1"/>
</dbReference>
<evidence type="ECO:0000313" key="11">
    <source>
        <dbReference type="Proteomes" id="UP000035067"/>
    </source>
</evidence>
<protein>
    <submittedName>
        <fullName evidence="10">NAD(P)H-quinone oxidoreductase subunit F</fullName>
    </submittedName>
</protein>
<feature type="transmembrane region" description="Helical" evidence="7">
    <location>
        <begin position="317"/>
        <end position="335"/>
    </location>
</feature>
<keyword evidence="3 7" id="KW-1133">Transmembrane helix</keyword>
<dbReference type="Proteomes" id="UP000035067">
    <property type="component" value="Unassembled WGS sequence"/>
</dbReference>
<feature type="transmembrane region" description="Helical" evidence="7">
    <location>
        <begin position="491"/>
        <end position="512"/>
    </location>
</feature>
<feature type="transmembrane region" description="Helical" evidence="7">
    <location>
        <begin position="96"/>
        <end position="116"/>
    </location>
</feature>
<feature type="domain" description="NADH-Ubiquinone oxidoreductase (complex I) chain 5 N-terminal" evidence="9">
    <location>
        <begin position="79"/>
        <end position="129"/>
    </location>
</feature>
<feature type="transmembrane region" description="Helical" evidence="7">
    <location>
        <begin position="262"/>
        <end position="283"/>
    </location>
</feature>
<feature type="transmembrane region" description="Helical" evidence="7">
    <location>
        <begin position="46"/>
        <end position="69"/>
    </location>
</feature>
<accession>A0A0G2J4F0</accession>
<evidence type="ECO:0000256" key="2">
    <source>
        <dbReference type="ARBA" id="ARBA00022692"/>
    </source>
</evidence>
<feature type="transmembrane region" description="Helical" evidence="7">
    <location>
        <begin position="229"/>
        <end position="250"/>
    </location>
</feature>
<evidence type="ECO:0000256" key="4">
    <source>
        <dbReference type="ARBA" id="ARBA00023136"/>
    </source>
</evidence>
<evidence type="ECO:0000259" key="8">
    <source>
        <dbReference type="Pfam" id="PF00361"/>
    </source>
</evidence>
<comment type="subcellular location">
    <subcellularLocation>
        <location evidence="1">Endomembrane system</location>
        <topology evidence="1">Multi-pass membrane protein</topology>
    </subcellularLocation>
    <subcellularLocation>
        <location evidence="6">Membrane</location>
        <topology evidence="6">Multi-pass membrane protein</topology>
    </subcellularLocation>
</comment>